<dbReference type="GO" id="GO:0005667">
    <property type="term" value="C:transcription regulator complex"/>
    <property type="evidence" value="ECO:0000318"/>
    <property type="project" value="GO_Central"/>
</dbReference>
<dbReference type="EMBL" id="GL882890">
    <property type="protein sequence ID" value="EGF77840.1"/>
    <property type="molecule type" value="Genomic_DNA"/>
</dbReference>
<dbReference type="HOGENOM" id="CLU_324149_0_0_1"/>
<evidence type="ECO:0000256" key="4">
    <source>
        <dbReference type="SAM" id="MobiDB-lite"/>
    </source>
</evidence>
<dbReference type="Pfam" id="PF11265">
    <property type="entry name" value="Med25_VWA"/>
    <property type="match status" value="1"/>
</dbReference>
<protein>
    <recommendedName>
        <fullName evidence="2">Mediator of RNA polymerase II transcription subunit 25</fullName>
    </recommendedName>
</protein>
<evidence type="ECO:0000256" key="3">
    <source>
        <dbReference type="SAM" id="Coils"/>
    </source>
</evidence>
<feature type="domain" description="VWFA" evidence="5">
    <location>
        <begin position="7"/>
        <end position="132"/>
    </location>
</feature>
<reference evidence="6 7" key="1">
    <citation type="submission" date="2009-12" db="EMBL/GenBank/DDBJ databases">
        <title>The draft genome of Batrachochytrium dendrobatidis.</title>
        <authorList>
            <consortium name="US DOE Joint Genome Institute (JGI-PGF)"/>
            <person name="Kuo A."/>
            <person name="Salamov A."/>
            <person name="Schmutz J."/>
            <person name="Lucas S."/>
            <person name="Pitluck S."/>
            <person name="Rosenblum E."/>
            <person name="Stajich J."/>
            <person name="Eisen M."/>
            <person name="Grigoriev I.V."/>
        </authorList>
    </citation>
    <scope>NUCLEOTIDE SEQUENCE [LARGE SCALE GENOMIC DNA]</scope>
    <source>
        <strain evidence="7">JAM81 / FGSC 10211</strain>
    </source>
</reference>
<dbReference type="GO" id="GO:0016592">
    <property type="term" value="C:mediator complex"/>
    <property type="evidence" value="ECO:0000318"/>
    <property type="project" value="GO_Central"/>
</dbReference>
<feature type="coiled-coil region" evidence="3">
    <location>
        <begin position="795"/>
        <end position="828"/>
    </location>
</feature>
<dbReference type="OrthoDB" id="7690434at2759"/>
<dbReference type="InterPro" id="IPR002035">
    <property type="entry name" value="VWF_A"/>
</dbReference>
<dbReference type="SUPFAM" id="SSF53300">
    <property type="entry name" value="vWA-like"/>
    <property type="match status" value="1"/>
</dbReference>
<accession>F4PA47</accession>
<keyword evidence="7" id="KW-1185">Reference proteome</keyword>
<evidence type="ECO:0000256" key="1">
    <source>
        <dbReference type="ARBA" id="ARBA00009102"/>
    </source>
</evidence>
<dbReference type="OMA" id="IWTGQIV"/>
<name>F4PA47_BATDJ</name>
<feature type="coiled-coil region" evidence="3">
    <location>
        <begin position="291"/>
        <end position="318"/>
    </location>
</feature>
<evidence type="ECO:0000256" key="2">
    <source>
        <dbReference type="ARBA" id="ARBA00019694"/>
    </source>
</evidence>
<dbReference type="GeneID" id="18239237"/>
<gene>
    <name evidence="6" type="ORF">BATDEDRAFT_27121</name>
</gene>
<evidence type="ECO:0000313" key="7">
    <source>
        <dbReference type="Proteomes" id="UP000007241"/>
    </source>
</evidence>
<comment type="similarity">
    <text evidence="1">Belongs to the Mediator complex subunit 25 family.</text>
</comment>
<feature type="region of interest" description="Disordered" evidence="4">
    <location>
        <begin position="328"/>
        <end position="357"/>
    </location>
</feature>
<keyword evidence="3" id="KW-0175">Coiled coil</keyword>
<dbReference type="Proteomes" id="UP000007241">
    <property type="component" value="Unassembled WGS sequence"/>
</dbReference>
<evidence type="ECO:0000313" key="6">
    <source>
        <dbReference type="EMBL" id="EGF77840.1"/>
    </source>
</evidence>
<dbReference type="PANTHER" id="PTHR12433">
    <property type="entry name" value="MEDIATOR OF RNA POLYMERASE II TRANSCRIPTION SUBUNIT 25"/>
    <property type="match status" value="1"/>
</dbReference>
<organism evidence="6 7">
    <name type="scientific">Batrachochytrium dendrobatidis (strain JAM81 / FGSC 10211)</name>
    <name type="common">Frog chytrid fungus</name>
    <dbReference type="NCBI Taxonomy" id="684364"/>
    <lineage>
        <taxon>Eukaryota</taxon>
        <taxon>Fungi</taxon>
        <taxon>Fungi incertae sedis</taxon>
        <taxon>Chytridiomycota</taxon>
        <taxon>Chytridiomycota incertae sedis</taxon>
        <taxon>Chytridiomycetes</taxon>
        <taxon>Rhizophydiales</taxon>
        <taxon>Rhizophydiales incertae sedis</taxon>
        <taxon>Batrachochytrium</taxon>
    </lineage>
</organism>
<feature type="compositionally biased region" description="Polar residues" evidence="4">
    <location>
        <begin position="221"/>
        <end position="238"/>
    </location>
</feature>
<feature type="compositionally biased region" description="Polar residues" evidence="4">
    <location>
        <begin position="246"/>
        <end position="256"/>
    </location>
</feature>
<dbReference type="InParanoid" id="F4PA47"/>
<proteinExistence type="inferred from homology"/>
<dbReference type="RefSeq" id="XP_006681386.1">
    <property type="nucleotide sequence ID" value="XM_006681323.1"/>
</dbReference>
<dbReference type="PANTHER" id="PTHR12433:SF11">
    <property type="entry name" value="MEDIATOR OF RNA POLYMERASE II TRANSCRIPTION SUBUNIT 25"/>
    <property type="match status" value="1"/>
</dbReference>
<feature type="region of interest" description="Disordered" evidence="4">
    <location>
        <begin position="206"/>
        <end position="256"/>
    </location>
</feature>
<evidence type="ECO:0000259" key="5">
    <source>
        <dbReference type="PROSITE" id="PS50234"/>
    </source>
</evidence>
<dbReference type="InterPro" id="IPR021419">
    <property type="entry name" value="Mediator_Med25_VWA"/>
</dbReference>
<dbReference type="GO" id="GO:0045944">
    <property type="term" value="P:positive regulation of transcription by RNA polymerase II"/>
    <property type="evidence" value="ECO:0000318"/>
    <property type="project" value="GO_Central"/>
</dbReference>
<feature type="compositionally biased region" description="Polar residues" evidence="4">
    <location>
        <begin position="345"/>
        <end position="357"/>
    </location>
</feature>
<dbReference type="InterPro" id="IPR036465">
    <property type="entry name" value="vWFA_dom_sf"/>
</dbReference>
<dbReference type="PROSITE" id="PS50234">
    <property type="entry name" value="VWFA"/>
    <property type="match status" value="1"/>
</dbReference>
<sequence>MTVPIKDVVFVVDGSAAMKRYSSIFTTYIEPIVKTFTECTETAVGQTECVRLGLVVYRSYPSYSPFTVQTVVFTSDPAVFLSAYKAIDYRHGGITHNAAAEGLAVAMQLLSSSQQTKEQRVSDQHCVLVSATMINPSPCRLPCNNLYRGKTFTDLAQMLSMNSIHFSAILPFRGLTQVEDLVESINAVPAVDYAVQPSDYVKLSGLSSSNKRPTLVKENMDSTGTSAIGNLISESSSRQSKKPKLENSSSTASTPMAIQSTVVGPSVTANNSNVAADATQSDAKTLTETNLDAELIKQQQAQQQLQQQAQQQVQQQAQQQVQQQAQQQAQTASEPLHTPVVAGSKPTSTTNSGKHNQLQTNLSDKVKQTQAAFLAQQLQLQQLQQANQHMLMQGNVGMVGNTTIQQGISQPQQQLAQQQNLAFLQSQQQQHQKHIARNQAMVSTSISPNPRPANTVLQQQSLQQKLQADLENAIKQNTGQVLNSKLAEQYLMHHSQFMQDQQTQSLQQQQQNLQQQQTLQFSQMNQARPNTSQNNMFMQLVGAKQSPHVSQPLQQSQSTVLANATPNIVPNATNAIWRGQFIWNVTDHPTISAIPGGSSLCTLSAIPLRSTIPMEEFMTHIWPARLVLQTCVSLTDQTIQKIILHQQLTVVQFSVMGLASEQKGFQILIGLLSAGQFGISANFPNPNTADGVNTSAANTHGIVVVHHKGNLYGLVFVKTSIDNAIKILEGFQRQQPSQHVPQSGLPIQLQQQQLQMQQQQQAQQRVNIQQFIQNPAMFQAAMQYQQQQLGQASQLQQAQQQLGQANQLQQAQQQLGQANQLQQAQQQLGQANQLQQAMGQSPQIQASQLGMGGQINAAGGGINLQNLTPQQIAFLQQQLQQQRPNGSGGFY</sequence>
<dbReference type="AlphaFoldDB" id="F4PA47"/>
<dbReference type="STRING" id="684364.F4PA47"/>